<dbReference type="EMBL" id="CAUJNA010001644">
    <property type="protein sequence ID" value="CAJ1388140.1"/>
    <property type="molecule type" value="Genomic_DNA"/>
</dbReference>
<comment type="caution">
    <text evidence="1">The sequence shown here is derived from an EMBL/GenBank/DDBJ whole genome shotgun (WGS) entry which is preliminary data.</text>
</comment>
<feature type="non-terminal residue" evidence="1">
    <location>
        <position position="285"/>
    </location>
</feature>
<reference evidence="1" key="1">
    <citation type="submission" date="2023-08" db="EMBL/GenBank/DDBJ databases">
        <authorList>
            <person name="Chen Y."/>
            <person name="Shah S."/>
            <person name="Dougan E. K."/>
            <person name="Thang M."/>
            <person name="Chan C."/>
        </authorList>
    </citation>
    <scope>NUCLEOTIDE SEQUENCE</scope>
</reference>
<accession>A0AA36MYF8</accession>
<sequence length="285" mass="31577">NIMRRAFDKLGANYSCRMAWWMSDADAITSAGGEHYCGDVPDCHIMYDKDPTEESVEMAMARGNGVRGVHIVRNPSDMLASAYCYHHQGQKPSHRISYNPQILPRGVGPLEGMMLLWPMMSDVMGNMAKNFANKGLYHIRFEKLTESSASFDQQVNRMFENLFGGLISRKEHEKIAEAAKAEDLNRQVSAAAADHTSSDECMAAALQAQPSFDASVKAHLGGLQAEAPTRGSASHGLGVCKPCAFVYKDGCASGFECQFCHICPPGEKIRRKKELKQRRKQNKKQ</sequence>
<gene>
    <name evidence="1" type="ORF">EVOR1521_LOCUS14072</name>
</gene>
<keyword evidence="2" id="KW-1185">Reference proteome</keyword>
<organism evidence="1 2">
    <name type="scientific">Effrenium voratum</name>
    <dbReference type="NCBI Taxonomy" id="2562239"/>
    <lineage>
        <taxon>Eukaryota</taxon>
        <taxon>Sar</taxon>
        <taxon>Alveolata</taxon>
        <taxon>Dinophyceae</taxon>
        <taxon>Suessiales</taxon>
        <taxon>Symbiodiniaceae</taxon>
        <taxon>Effrenium</taxon>
    </lineage>
</organism>
<evidence type="ECO:0000313" key="2">
    <source>
        <dbReference type="Proteomes" id="UP001178507"/>
    </source>
</evidence>
<evidence type="ECO:0000313" key="1">
    <source>
        <dbReference type="EMBL" id="CAJ1388140.1"/>
    </source>
</evidence>
<dbReference type="InterPro" id="IPR027417">
    <property type="entry name" value="P-loop_NTPase"/>
</dbReference>
<name>A0AA36MYF8_9DINO</name>
<evidence type="ECO:0008006" key="3">
    <source>
        <dbReference type="Google" id="ProtNLM"/>
    </source>
</evidence>
<dbReference type="AlphaFoldDB" id="A0AA36MYF8"/>
<protein>
    <recommendedName>
        <fullName evidence="3">C3H1-type domain-containing protein</fullName>
    </recommendedName>
</protein>
<dbReference type="Proteomes" id="UP001178507">
    <property type="component" value="Unassembled WGS sequence"/>
</dbReference>
<dbReference type="SUPFAM" id="SSF52540">
    <property type="entry name" value="P-loop containing nucleoside triphosphate hydrolases"/>
    <property type="match status" value="1"/>
</dbReference>
<proteinExistence type="predicted"/>
<dbReference type="Gene3D" id="3.40.50.300">
    <property type="entry name" value="P-loop containing nucleotide triphosphate hydrolases"/>
    <property type="match status" value="1"/>
</dbReference>